<keyword evidence="3" id="KW-1185">Reference proteome</keyword>
<dbReference type="PANTHER" id="PTHR43798:SF33">
    <property type="entry name" value="HYDROLASE, PUTATIVE (AFU_ORTHOLOGUE AFUA_2G14860)-RELATED"/>
    <property type="match status" value="1"/>
</dbReference>
<dbReference type="EMBL" id="CP051677">
    <property type="protein sequence ID" value="QJD77870.1"/>
    <property type="molecule type" value="Genomic_DNA"/>
</dbReference>
<gene>
    <name evidence="2" type="ORF">HH216_05095</name>
</gene>
<dbReference type="RefSeq" id="WP_169549814.1">
    <property type="nucleotide sequence ID" value="NZ_CP051677.1"/>
</dbReference>
<name>A0A7L5DQ84_9BACT</name>
<feature type="domain" description="AB hydrolase-1" evidence="1">
    <location>
        <begin position="32"/>
        <end position="261"/>
    </location>
</feature>
<dbReference type="AlphaFoldDB" id="A0A7L5DQ84"/>
<dbReference type="InterPro" id="IPR050266">
    <property type="entry name" value="AB_hydrolase_sf"/>
</dbReference>
<evidence type="ECO:0000259" key="1">
    <source>
        <dbReference type="Pfam" id="PF00561"/>
    </source>
</evidence>
<reference evidence="2 3" key="1">
    <citation type="submission" date="2020-04" db="EMBL/GenBank/DDBJ databases">
        <title>Genome sequencing of novel species.</title>
        <authorList>
            <person name="Heo J."/>
            <person name="Kim S.-J."/>
            <person name="Kim J.-S."/>
            <person name="Hong S.-B."/>
            <person name="Kwon S.-W."/>
        </authorList>
    </citation>
    <scope>NUCLEOTIDE SEQUENCE [LARGE SCALE GENOMIC DNA]</scope>
    <source>
        <strain evidence="2 3">CJU-R4</strain>
    </source>
</reference>
<dbReference type="Gene3D" id="3.40.50.1820">
    <property type="entry name" value="alpha/beta hydrolase"/>
    <property type="match status" value="1"/>
</dbReference>
<organism evidence="2 3">
    <name type="scientific">Spirosoma rhododendri</name>
    <dbReference type="NCBI Taxonomy" id="2728024"/>
    <lineage>
        <taxon>Bacteria</taxon>
        <taxon>Pseudomonadati</taxon>
        <taxon>Bacteroidota</taxon>
        <taxon>Cytophagia</taxon>
        <taxon>Cytophagales</taxon>
        <taxon>Cytophagaceae</taxon>
        <taxon>Spirosoma</taxon>
    </lineage>
</organism>
<dbReference type="PRINTS" id="PR00111">
    <property type="entry name" value="ABHYDROLASE"/>
</dbReference>
<dbReference type="InterPro" id="IPR000073">
    <property type="entry name" value="AB_hydrolase_1"/>
</dbReference>
<keyword evidence="2" id="KW-0378">Hydrolase</keyword>
<dbReference type="GO" id="GO:0016787">
    <property type="term" value="F:hydrolase activity"/>
    <property type="evidence" value="ECO:0007669"/>
    <property type="project" value="UniProtKB-KW"/>
</dbReference>
<protein>
    <submittedName>
        <fullName evidence="2">Alpha/beta hydrolase</fullName>
    </submittedName>
</protein>
<evidence type="ECO:0000313" key="2">
    <source>
        <dbReference type="EMBL" id="QJD77870.1"/>
    </source>
</evidence>
<dbReference type="Proteomes" id="UP000501128">
    <property type="component" value="Chromosome"/>
</dbReference>
<dbReference type="KEGG" id="srho:HH216_05095"/>
<dbReference type="SUPFAM" id="SSF53474">
    <property type="entry name" value="alpha/beta-Hydrolases"/>
    <property type="match status" value="1"/>
</dbReference>
<sequence>MDDHDKHQFFRYQNHQLAYRKLGTGSRVALAFHGFGQTSVVYAPLAEVVGDVYTIYAIDLFLHGGSKRANTDCLQKNEWFDCITAFLADRQIARFSLIGYSLGGRFALTLAECLADRLDELILLAPDGIRFSRWYGVATQSMAGRAVFRYAMRHLSVLHRVGQGLVGLGVLRPSLLRFAEVSLATPEQRKLVYDAWTQFRHVKPDLTRIANELTQHAVPTHLIAGIHDQLVPASYLLPLTRLLDGYTLTQLPTGHNRLIEKSATVLLT</sequence>
<accession>A0A7L5DQ84</accession>
<dbReference type="PANTHER" id="PTHR43798">
    <property type="entry name" value="MONOACYLGLYCEROL LIPASE"/>
    <property type="match status" value="1"/>
</dbReference>
<proteinExistence type="predicted"/>
<dbReference type="Pfam" id="PF00561">
    <property type="entry name" value="Abhydrolase_1"/>
    <property type="match status" value="1"/>
</dbReference>
<evidence type="ECO:0000313" key="3">
    <source>
        <dbReference type="Proteomes" id="UP000501128"/>
    </source>
</evidence>
<dbReference type="GO" id="GO:0016020">
    <property type="term" value="C:membrane"/>
    <property type="evidence" value="ECO:0007669"/>
    <property type="project" value="TreeGrafter"/>
</dbReference>
<dbReference type="InterPro" id="IPR029058">
    <property type="entry name" value="AB_hydrolase_fold"/>
</dbReference>